<feature type="signal peptide" evidence="2">
    <location>
        <begin position="1"/>
        <end position="23"/>
    </location>
</feature>
<dbReference type="WBParaSite" id="Gr19_v10_g12065.t1">
    <property type="protein sequence ID" value="Gr19_v10_g12065.t1"/>
    <property type="gene ID" value="Gr19_v10_g12065"/>
</dbReference>
<evidence type="ECO:0000256" key="2">
    <source>
        <dbReference type="SAM" id="SignalP"/>
    </source>
</evidence>
<keyword evidence="3" id="KW-1185">Reference proteome</keyword>
<protein>
    <submittedName>
        <fullName evidence="4">Uncharacterized protein</fullName>
    </submittedName>
</protein>
<dbReference type="Proteomes" id="UP000887572">
    <property type="component" value="Unplaced"/>
</dbReference>
<feature type="chain" id="PRO_5037846653" evidence="2">
    <location>
        <begin position="24"/>
        <end position="732"/>
    </location>
</feature>
<dbReference type="AlphaFoldDB" id="A0A914GXG8"/>
<sequence>MKVSNLFFHSLILLPIIIPSVFTEDAQNGSTFGLVSNQSSSDALALNEAAAILLKVDSENGIIAGGDANNSTNPGGMAIKIADVLVSSIKAIIRFFADICSKRRQRMEQQQPTPDLGRSTGRRAKADGRDGGWPWRGVEKGGDALCRNAFFSSRKYSNKLRHIFFSFSIINDFLINRCGAPFVWAISSSGLSRCIPTAGGTPQQCAHCQQSIDFRGTPPMAFAQKGNVVMNGMSSSNRGSTASSTPPFCASFARSPTTGRRHNEGGEQRVTGIRALRRSRIFPTMEKRTVGAAALPKWEASAEWEDTGKSTAYRQTSSTTRKLFPPASAEHLPKNIQLHQQTNSWGDDRTVPKAVGRASRGGGDDQNGGSRAYFQRLVSRFDAALNLFTDEKSCCENVYGCARNMDLFQKAKEFLCISEQRIWRNRTQPNGRPLDRCHLRYEGGNGRSAAAAADRGLDVIRRLRELTVAMEEQNRRENGKKGEGGGHSTNVWRTKRRISLLGMRLNGRECEQRAEQVLDTLLVCSGQISNILERRPAFPSQFLGATAHVQFGLFDAMDEITRQLLDRQREKRLRVWLTVSRCFGELLRMGSVSWKSNEFPWKRFTLIAHLARFLHRFADVCDTSTQMLCIIEVEKARAFVAEEVGMNSAEWRATAREQLSRIELDLAECQRVQKWNELKLDTQIVRRRDNRTEQMGPSRKRNSAKLREWLQRMLLGGRKITNKMMGKGLQQQ</sequence>
<evidence type="ECO:0000313" key="3">
    <source>
        <dbReference type="Proteomes" id="UP000887572"/>
    </source>
</evidence>
<proteinExistence type="predicted"/>
<evidence type="ECO:0000313" key="4">
    <source>
        <dbReference type="WBParaSite" id="Gr19_v10_g12065.t1"/>
    </source>
</evidence>
<organism evidence="3 4">
    <name type="scientific">Globodera rostochiensis</name>
    <name type="common">Golden nematode worm</name>
    <name type="synonym">Heterodera rostochiensis</name>
    <dbReference type="NCBI Taxonomy" id="31243"/>
    <lineage>
        <taxon>Eukaryota</taxon>
        <taxon>Metazoa</taxon>
        <taxon>Ecdysozoa</taxon>
        <taxon>Nematoda</taxon>
        <taxon>Chromadorea</taxon>
        <taxon>Rhabditida</taxon>
        <taxon>Tylenchina</taxon>
        <taxon>Tylenchomorpha</taxon>
        <taxon>Tylenchoidea</taxon>
        <taxon>Heteroderidae</taxon>
        <taxon>Heteroderinae</taxon>
        <taxon>Globodera</taxon>
    </lineage>
</organism>
<feature type="region of interest" description="Disordered" evidence="1">
    <location>
        <begin position="104"/>
        <end position="134"/>
    </location>
</feature>
<accession>A0A914GXG8</accession>
<evidence type="ECO:0000256" key="1">
    <source>
        <dbReference type="SAM" id="MobiDB-lite"/>
    </source>
</evidence>
<name>A0A914GXG8_GLORO</name>
<keyword evidence="2" id="KW-0732">Signal</keyword>
<reference evidence="4" key="1">
    <citation type="submission" date="2022-11" db="UniProtKB">
        <authorList>
            <consortium name="WormBaseParasite"/>
        </authorList>
    </citation>
    <scope>IDENTIFICATION</scope>
</reference>